<dbReference type="Proteomes" id="UP000182811">
    <property type="component" value="Unassembled WGS sequence"/>
</dbReference>
<name>A0A1J5NLS8_NEOTH</name>
<evidence type="ECO:0000313" key="1">
    <source>
        <dbReference type="EMBL" id="OIQ59730.1"/>
    </source>
</evidence>
<gene>
    <name evidence="1" type="ORF">MOTE_09860</name>
</gene>
<evidence type="ECO:0008006" key="3">
    <source>
        <dbReference type="Google" id="ProtNLM"/>
    </source>
</evidence>
<dbReference type="EMBL" id="MDDC01000007">
    <property type="protein sequence ID" value="OIQ59730.1"/>
    <property type="molecule type" value="Genomic_DNA"/>
</dbReference>
<proteinExistence type="predicted"/>
<comment type="caution">
    <text evidence="1">The sequence shown here is derived from an EMBL/GenBank/DDBJ whole genome shotgun (WGS) entry which is preliminary data.</text>
</comment>
<sequence>MIMFLQILIQAKTILHERGIFMPTYKDLFPNIDHRTVEATRRLIAARPWRGNPGRGGRTEFEAAYRACWAWLEEVSTVYGLRVPALKIGSLILIKHPYGCYDPADNTIHLPKFSVTTLAHEFRHAWQFQKKPLIRHDEGFNHREGLVGLLLYLVDPEHYQQIMMKWLTEEDARGWSVSLIYLADPAFYRRAVERGLLLYW</sequence>
<protein>
    <recommendedName>
        <fullName evidence="3">DUF2268 domain-containing protein</fullName>
    </recommendedName>
</protein>
<accession>A0A1J5NLS8</accession>
<evidence type="ECO:0000313" key="2">
    <source>
        <dbReference type="Proteomes" id="UP000182811"/>
    </source>
</evidence>
<organism evidence="1 2">
    <name type="scientific">Neomoorella thermoacetica</name>
    <name type="common">Clostridium thermoaceticum</name>
    <dbReference type="NCBI Taxonomy" id="1525"/>
    <lineage>
        <taxon>Bacteria</taxon>
        <taxon>Bacillati</taxon>
        <taxon>Bacillota</taxon>
        <taxon>Clostridia</taxon>
        <taxon>Neomoorellales</taxon>
        <taxon>Neomoorellaceae</taxon>
        <taxon>Neomoorella</taxon>
    </lineage>
</organism>
<reference evidence="1 2" key="1">
    <citation type="submission" date="2016-08" db="EMBL/GenBank/DDBJ databases">
        <title>Genome-based comparison of Moorella thermoacetic strains.</title>
        <authorList>
            <person name="Poehlein A."/>
            <person name="Bengelsdorf F.R."/>
            <person name="Esser C."/>
            <person name="Duerre P."/>
            <person name="Daniel R."/>
        </authorList>
    </citation>
    <scope>NUCLEOTIDE SEQUENCE [LARGE SCALE GENOMIC DNA]</scope>
    <source>
        <strain evidence="1 2">DSM 21394</strain>
    </source>
</reference>
<dbReference type="AlphaFoldDB" id="A0A1J5NLS8"/>